<evidence type="ECO:0000313" key="5">
    <source>
        <dbReference type="EMBL" id="QHJ01607.1"/>
    </source>
</evidence>
<dbReference type="GO" id="GO:1904680">
    <property type="term" value="F:peptide transmembrane transporter activity"/>
    <property type="evidence" value="ECO:0007669"/>
    <property type="project" value="TreeGrafter"/>
</dbReference>
<dbReference type="Pfam" id="PF00496">
    <property type="entry name" value="SBP_bac_5"/>
    <property type="match status" value="1"/>
</dbReference>
<reference evidence="5 6" key="1">
    <citation type="submission" date="2020-01" db="EMBL/GenBank/DDBJ databases">
        <title>Genome sequencing of strain KACC 21265.</title>
        <authorList>
            <person name="Heo J."/>
            <person name="Kim S.-J."/>
            <person name="Kim J.-S."/>
            <person name="Hong S.-B."/>
            <person name="Kwon S.-W."/>
        </authorList>
    </citation>
    <scope>NUCLEOTIDE SEQUENCE [LARGE SCALE GENOMIC DNA]</scope>
    <source>
        <strain evidence="5 6">KACC 21265</strain>
    </source>
</reference>
<evidence type="ECO:0000313" key="6">
    <source>
        <dbReference type="Proteomes" id="UP000464787"/>
    </source>
</evidence>
<comment type="similarity">
    <text evidence="1">Belongs to the bacterial solute-binding protein 5 family.</text>
</comment>
<dbReference type="InterPro" id="IPR000914">
    <property type="entry name" value="SBP_5_dom"/>
</dbReference>
<evidence type="ECO:0000256" key="1">
    <source>
        <dbReference type="ARBA" id="ARBA00005695"/>
    </source>
</evidence>
<dbReference type="GO" id="GO:0015833">
    <property type="term" value="P:peptide transport"/>
    <property type="evidence" value="ECO:0007669"/>
    <property type="project" value="TreeGrafter"/>
</dbReference>
<dbReference type="InterPro" id="IPR039424">
    <property type="entry name" value="SBP_5"/>
</dbReference>
<feature type="domain" description="Solute-binding protein family 5" evidence="4">
    <location>
        <begin position="69"/>
        <end position="412"/>
    </location>
</feature>
<sequence>MFNQASAAALAAALSPSIVTAATKAQVLKFVPQADLGVLDPIWTTAYITRNHGYLVYDTLYGLDDQYRVVPQMVQGHVVEKDGLVWKLTLRPGLVFHDNTPVRAVDVVASIKRWGKRDAFGKELLAQTDELSAPSDSVVQFRLKKPFPQLPAALGKLTSTMPCIMPERLARTDPSTQVTEIVGSGPYRLLAKERIEGSLVVYEKFAGYKPSTGPAVGRTGGPKIATLDRIEWHTMPDPATAAAALQAGEVDWVEQPLADLLPLLKEQKGIKIDLNDPSGSIGSLRLNHLTAPFNNPAIRRILLGVINQADFMSAVVGNNPGMSRTGVGVFTPGTPMASTAGMSVLTGPGDMAKAKAALKAAGYNGEPVVILAASDAANMRSMSDVAADTMKRLGMNVDYQSLDWGMVQKRRTSRASIKEGGWSCLCTSIAGIEALDPSSHQNSRGQGLNGQYGWPDSPKLEQYRADWLAAPTLAAQKAACDNIQKQVFEDVPYIPLGQFFQPVAYGPRIASVPQGFPQFYNVKMAG</sequence>
<dbReference type="AlphaFoldDB" id="A0A857JCC2"/>
<dbReference type="GO" id="GO:0030288">
    <property type="term" value="C:outer membrane-bounded periplasmic space"/>
    <property type="evidence" value="ECO:0007669"/>
    <property type="project" value="UniProtKB-ARBA"/>
</dbReference>
<organism evidence="5 6">
    <name type="scientific">Xylophilus rhododendri</name>
    <dbReference type="NCBI Taxonomy" id="2697032"/>
    <lineage>
        <taxon>Bacteria</taxon>
        <taxon>Pseudomonadati</taxon>
        <taxon>Pseudomonadota</taxon>
        <taxon>Betaproteobacteria</taxon>
        <taxon>Burkholderiales</taxon>
        <taxon>Xylophilus</taxon>
    </lineage>
</organism>
<keyword evidence="6" id="KW-1185">Reference proteome</keyword>
<keyword evidence="2 3" id="KW-0732">Signal</keyword>
<accession>A0A857JCC2</accession>
<dbReference type="PANTHER" id="PTHR30290">
    <property type="entry name" value="PERIPLASMIC BINDING COMPONENT OF ABC TRANSPORTER"/>
    <property type="match status" value="1"/>
</dbReference>
<dbReference type="InterPro" id="IPR030678">
    <property type="entry name" value="Peptide/Ni-bd"/>
</dbReference>
<gene>
    <name evidence="5" type="ORF">GT347_17750</name>
</gene>
<proteinExistence type="inferred from homology"/>
<dbReference type="KEGG" id="xyk:GT347_17750"/>
<dbReference type="Gene3D" id="3.10.105.10">
    <property type="entry name" value="Dipeptide-binding Protein, Domain 3"/>
    <property type="match status" value="1"/>
</dbReference>
<dbReference type="SUPFAM" id="SSF53850">
    <property type="entry name" value="Periplasmic binding protein-like II"/>
    <property type="match status" value="1"/>
</dbReference>
<dbReference type="EMBL" id="CP047650">
    <property type="protein sequence ID" value="QHJ01607.1"/>
    <property type="molecule type" value="Genomic_DNA"/>
</dbReference>
<dbReference type="CDD" id="cd08502">
    <property type="entry name" value="PBP2_NikA_DppA_OppA_like_16"/>
    <property type="match status" value="1"/>
</dbReference>
<evidence type="ECO:0000259" key="4">
    <source>
        <dbReference type="Pfam" id="PF00496"/>
    </source>
</evidence>
<protein>
    <submittedName>
        <fullName evidence="5">ABC transporter substrate-binding protein</fullName>
    </submittedName>
</protein>
<dbReference type="Gene3D" id="3.40.190.10">
    <property type="entry name" value="Periplasmic binding protein-like II"/>
    <property type="match status" value="1"/>
</dbReference>
<evidence type="ECO:0000256" key="2">
    <source>
        <dbReference type="ARBA" id="ARBA00022729"/>
    </source>
</evidence>
<dbReference type="PANTHER" id="PTHR30290:SF38">
    <property type="entry name" value="D,D-DIPEPTIDE-BINDING PERIPLASMIC PROTEIN DDPA-RELATED"/>
    <property type="match status" value="1"/>
</dbReference>
<dbReference type="GO" id="GO:0043190">
    <property type="term" value="C:ATP-binding cassette (ABC) transporter complex"/>
    <property type="evidence" value="ECO:0007669"/>
    <property type="project" value="InterPro"/>
</dbReference>
<feature type="chain" id="PRO_5032798496" evidence="3">
    <location>
        <begin position="22"/>
        <end position="526"/>
    </location>
</feature>
<dbReference type="PIRSF" id="PIRSF002741">
    <property type="entry name" value="MppA"/>
    <property type="match status" value="1"/>
</dbReference>
<name>A0A857JCC2_9BURK</name>
<feature type="signal peptide" evidence="3">
    <location>
        <begin position="1"/>
        <end position="21"/>
    </location>
</feature>
<dbReference type="Proteomes" id="UP000464787">
    <property type="component" value="Chromosome"/>
</dbReference>
<evidence type="ECO:0000256" key="3">
    <source>
        <dbReference type="SAM" id="SignalP"/>
    </source>
</evidence>